<comment type="caution">
    <text evidence="9">The sequence shown here is derived from an EMBL/GenBank/DDBJ whole genome shotgun (WGS) entry which is preliminary data.</text>
</comment>
<evidence type="ECO:0000256" key="7">
    <source>
        <dbReference type="ARBA" id="ARBA00023136"/>
    </source>
</evidence>
<feature type="transmembrane region" description="Helical" evidence="8">
    <location>
        <begin position="56"/>
        <end position="80"/>
    </location>
</feature>
<feature type="transmembrane region" description="Helical" evidence="8">
    <location>
        <begin position="278"/>
        <end position="297"/>
    </location>
</feature>
<dbReference type="PANTHER" id="PTHR36838">
    <property type="entry name" value="AUXIN EFFLUX CARRIER FAMILY PROTEIN"/>
    <property type="match status" value="1"/>
</dbReference>
<evidence type="ECO:0000256" key="2">
    <source>
        <dbReference type="ARBA" id="ARBA00010145"/>
    </source>
</evidence>
<evidence type="ECO:0000256" key="4">
    <source>
        <dbReference type="ARBA" id="ARBA00022475"/>
    </source>
</evidence>
<evidence type="ECO:0000313" key="10">
    <source>
        <dbReference type="Proteomes" id="UP000285456"/>
    </source>
</evidence>
<evidence type="ECO:0000313" key="9">
    <source>
        <dbReference type="EMBL" id="RHW30661.1"/>
    </source>
</evidence>
<dbReference type="InterPro" id="IPR004776">
    <property type="entry name" value="Mem_transp_PIN-like"/>
</dbReference>
<feature type="transmembrane region" description="Helical" evidence="8">
    <location>
        <begin position="244"/>
        <end position="266"/>
    </location>
</feature>
<keyword evidence="6 8" id="KW-1133">Transmembrane helix</keyword>
<accession>A0A417YDF4</accession>
<dbReference type="PANTHER" id="PTHR36838:SF1">
    <property type="entry name" value="SLR1864 PROTEIN"/>
    <property type="match status" value="1"/>
</dbReference>
<evidence type="ECO:0000256" key="3">
    <source>
        <dbReference type="ARBA" id="ARBA00022448"/>
    </source>
</evidence>
<dbReference type="GO" id="GO:0055085">
    <property type="term" value="P:transmembrane transport"/>
    <property type="evidence" value="ECO:0007669"/>
    <property type="project" value="InterPro"/>
</dbReference>
<dbReference type="Gene3D" id="1.20.1530.20">
    <property type="match status" value="1"/>
</dbReference>
<dbReference type="EMBL" id="QWEH01000012">
    <property type="protein sequence ID" value="RHW30661.1"/>
    <property type="molecule type" value="Genomic_DNA"/>
</dbReference>
<feature type="transmembrane region" description="Helical" evidence="8">
    <location>
        <begin position="187"/>
        <end position="210"/>
    </location>
</feature>
<keyword evidence="5 8" id="KW-0812">Transmembrane</keyword>
<dbReference type="Pfam" id="PF03547">
    <property type="entry name" value="Mem_trans"/>
    <property type="match status" value="2"/>
</dbReference>
<reference evidence="9 10" key="1">
    <citation type="journal article" date="2007" name="Int. J. Syst. Evol. Microbiol.">
        <title>Oceanobacillus profundus sp. nov., isolated from a deep-sea sediment core.</title>
        <authorList>
            <person name="Kim Y.G."/>
            <person name="Choi D.H."/>
            <person name="Hyun S."/>
            <person name="Cho B.C."/>
        </authorList>
    </citation>
    <scope>NUCLEOTIDE SEQUENCE [LARGE SCALE GENOMIC DNA]</scope>
    <source>
        <strain evidence="9 10">DSM 18246</strain>
    </source>
</reference>
<dbReference type="AlphaFoldDB" id="A0A417YDF4"/>
<evidence type="ECO:0000256" key="5">
    <source>
        <dbReference type="ARBA" id="ARBA00022692"/>
    </source>
</evidence>
<organism evidence="9 10">
    <name type="scientific">Oceanobacillus profundus</name>
    <dbReference type="NCBI Taxonomy" id="372463"/>
    <lineage>
        <taxon>Bacteria</taxon>
        <taxon>Bacillati</taxon>
        <taxon>Bacillota</taxon>
        <taxon>Bacilli</taxon>
        <taxon>Bacillales</taxon>
        <taxon>Bacillaceae</taxon>
        <taxon>Oceanobacillus</taxon>
    </lineage>
</organism>
<comment type="similarity">
    <text evidence="2">Belongs to the auxin efflux carrier (TC 2.A.69) family.</text>
</comment>
<keyword evidence="4" id="KW-1003">Cell membrane</keyword>
<evidence type="ECO:0000256" key="8">
    <source>
        <dbReference type="SAM" id="Phobius"/>
    </source>
</evidence>
<gene>
    <name evidence="9" type="ORF">D1B32_16235</name>
</gene>
<feature type="transmembrane region" description="Helical" evidence="8">
    <location>
        <begin position="217"/>
        <end position="238"/>
    </location>
</feature>
<dbReference type="RefSeq" id="WP_118889910.1">
    <property type="nucleotide sequence ID" value="NZ_PHUT01000012.1"/>
</dbReference>
<keyword evidence="3" id="KW-0813">Transport</keyword>
<feature type="transmembrane region" description="Helical" evidence="8">
    <location>
        <begin position="154"/>
        <end position="175"/>
    </location>
</feature>
<evidence type="ECO:0000256" key="1">
    <source>
        <dbReference type="ARBA" id="ARBA00004651"/>
    </source>
</evidence>
<comment type="subcellular location">
    <subcellularLocation>
        <location evidence="1">Cell membrane</location>
        <topology evidence="1">Multi-pass membrane protein</topology>
    </subcellularLocation>
</comment>
<dbReference type="Proteomes" id="UP000285456">
    <property type="component" value="Unassembled WGS sequence"/>
</dbReference>
<dbReference type="OrthoDB" id="527159at2"/>
<name>A0A417YDF4_9BACI</name>
<feature type="transmembrane region" description="Helical" evidence="8">
    <location>
        <begin position="31"/>
        <end position="50"/>
    </location>
</feature>
<protein>
    <submittedName>
        <fullName evidence="9">AEC family transporter</fullName>
    </submittedName>
</protein>
<evidence type="ECO:0000256" key="6">
    <source>
        <dbReference type="ARBA" id="ARBA00022989"/>
    </source>
</evidence>
<keyword evidence="7 8" id="KW-0472">Membrane</keyword>
<sequence length="298" mass="32596">MSLFLNIIVPIMAVFASGFILQRIRILDVRSISAISLYILSPALIFVTLYDTEFNSGYMVIVVYMLVLFYIMVAINKILAKIFKWDPNTESASILASGFMNSGNYGLPVVLYTVGNAALPYAIFIMVVQALQNNFFGVYYASRSKSGFRRAFENVLKMPTTYAAVLAFVFQFFSVEIPDSVHSTLDMVGSAAIPVMMIMLGMQLASITALKLNWQVVISAVTLKMIAAPIIGIIFVSILDVDPVIAAVIIIISAMPTAATTTMYAIEFDTEPDLVSSITFIATLVSIVTLSILLNIIV</sequence>
<feature type="transmembrane region" description="Helical" evidence="8">
    <location>
        <begin position="6"/>
        <end position="24"/>
    </location>
</feature>
<dbReference type="InterPro" id="IPR038770">
    <property type="entry name" value="Na+/solute_symporter_sf"/>
</dbReference>
<proteinExistence type="inferred from homology"/>
<keyword evidence="10" id="KW-1185">Reference proteome</keyword>
<dbReference type="GO" id="GO:0005886">
    <property type="term" value="C:plasma membrane"/>
    <property type="evidence" value="ECO:0007669"/>
    <property type="project" value="UniProtKB-SubCell"/>
</dbReference>